<dbReference type="AlphaFoldDB" id="A0A7S5DS27"/>
<keyword evidence="1" id="KW-0614">Plasmid</keyword>
<accession>A0A7S5DS27</accession>
<dbReference type="RefSeq" id="WP_200985196.1">
    <property type="nucleotide sequence ID" value="NZ_MK318974.1"/>
</dbReference>
<geneLocation type="plasmid" evidence="1">
    <name>pColt5.8d</name>
</geneLocation>
<evidence type="ECO:0000313" key="1">
    <source>
        <dbReference type="EMBL" id="QCL10030.1"/>
    </source>
</evidence>
<name>A0A7S5DS27_RHIRH</name>
<sequence length="71" mass="7358">MIVKSRTATVAIGSKSSVSRKGSILEIGSALGSCFAQILRTSIGQRDAKLDPAVGKAKAIEANRCLIEGLI</sequence>
<proteinExistence type="predicted"/>
<organism evidence="1">
    <name type="scientific">Rhizobium rhizogenes</name>
    <name type="common">Agrobacterium rhizogenes</name>
    <dbReference type="NCBI Taxonomy" id="359"/>
    <lineage>
        <taxon>Bacteria</taxon>
        <taxon>Pseudomonadati</taxon>
        <taxon>Pseudomonadota</taxon>
        <taxon>Alphaproteobacteria</taxon>
        <taxon>Hyphomicrobiales</taxon>
        <taxon>Rhizobiaceae</taxon>
        <taxon>Rhizobium/Agrobacterium group</taxon>
        <taxon>Rhizobium</taxon>
    </lineage>
</organism>
<dbReference type="EMBL" id="MK318974">
    <property type="protein sequence ID" value="QCL10030.1"/>
    <property type="molecule type" value="Genomic_DNA"/>
</dbReference>
<gene>
    <name evidence="1" type="ORF">pC5.8d_727</name>
</gene>
<protein>
    <submittedName>
        <fullName evidence="1">Uncharacterized protein</fullName>
    </submittedName>
</protein>
<reference evidence="1" key="1">
    <citation type="submission" date="2018-12" db="EMBL/GenBank/DDBJ databases">
        <title>Three Rhizobium rhizogenes strains isolated from the same crown gall tumor carry diverse plasmids.</title>
        <authorList>
            <person name="Pulawska J."/>
            <person name="Kuzmanovic N."/>
        </authorList>
    </citation>
    <scope>NUCLEOTIDE SEQUENCE</scope>
    <source>
        <strain evidence="1">Colt5.8</strain>
        <plasmid evidence="1">pColt5.8d</plasmid>
    </source>
</reference>